<dbReference type="Proteomes" id="UP000432715">
    <property type="component" value="Unassembled WGS sequence"/>
</dbReference>
<dbReference type="RefSeq" id="WP_151862139.1">
    <property type="nucleotide sequence ID" value="NZ_WBZC01000062.1"/>
</dbReference>
<name>A0A6I0EYR4_9FIRM</name>
<keyword evidence="2" id="KW-1185">Reference proteome</keyword>
<sequence length="195" mass="22797">MNKRKALTVLLILLIVVNIFIINDYYDIQMEKTQLEKAIIMNEFSERAKAWRNFIQFTGNLSSKKEKYFPIAEEESKIHWELAKPMESIIVKVTDKVNPNYSSYSEYLMFLEKFDLEYEAIINLFKLKLPSMSKDQVISFSSQLDEAYSFFIGEAIGEWTVGGDGYLDIKFEPAKDKLNLVIEMMILIKEEIESI</sequence>
<gene>
    <name evidence="1" type="ORF">F8154_13460</name>
</gene>
<dbReference type="OrthoDB" id="2678037at2"/>
<organism evidence="1 2">
    <name type="scientific">Alkaliphilus pronyensis</name>
    <dbReference type="NCBI Taxonomy" id="1482732"/>
    <lineage>
        <taxon>Bacteria</taxon>
        <taxon>Bacillati</taxon>
        <taxon>Bacillota</taxon>
        <taxon>Clostridia</taxon>
        <taxon>Peptostreptococcales</taxon>
        <taxon>Natronincolaceae</taxon>
        <taxon>Alkaliphilus</taxon>
    </lineage>
</organism>
<dbReference type="EMBL" id="WBZC01000062">
    <property type="protein sequence ID" value="KAB3530922.1"/>
    <property type="molecule type" value="Genomic_DNA"/>
</dbReference>
<evidence type="ECO:0000313" key="2">
    <source>
        <dbReference type="Proteomes" id="UP000432715"/>
    </source>
</evidence>
<protein>
    <submittedName>
        <fullName evidence="1">Uncharacterized protein</fullName>
    </submittedName>
</protein>
<evidence type="ECO:0000313" key="1">
    <source>
        <dbReference type="EMBL" id="KAB3530922.1"/>
    </source>
</evidence>
<comment type="caution">
    <text evidence="1">The sequence shown here is derived from an EMBL/GenBank/DDBJ whole genome shotgun (WGS) entry which is preliminary data.</text>
</comment>
<reference evidence="1 2" key="1">
    <citation type="submission" date="2019-10" db="EMBL/GenBank/DDBJ databases">
        <title>Alkaliphilus serpentinus sp. nov. and Alkaliphilus pronyensis sp. nov., two novel anaerobic alkaliphilic species isolated from the serpentinized-hosted hydrothermal field of the Prony Bay (New Caledonia).</title>
        <authorList>
            <person name="Postec A."/>
        </authorList>
    </citation>
    <scope>NUCLEOTIDE SEQUENCE [LARGE SCALE GENOMIC DNA]</scope>
    <source>
        <strain evidence="1 2">LacV</strain>
    </source>
</reference>
<accession>A0A6I0EYR4</accession>
<dbReference type="AlphaFoldDB" id="A0A6I0EYR4"/>
<proteinExistence type="predicted"/>